<evidence type="ECO:0000256" key="1">
    <source>
        <dbReference type="ARBA" id="ARBA00000900"/>
    </source>
</evidence>
<dbReference type="VEuPathDB" id="VectorBase:GPAI042064"/>
<comment type="catalytic activity">
    <reaction evidence="1">
        <text>S-ubiquitinyl-[E2 ubiquitin-conjugating enzyme]-L-cysteine + [acceptor protein]-L-lysine = [E2 ubiquitin-conjugating enzyme]-L-cysteine + N(6)-ubiquitinyl-[acceptor protein]-L-lysine.</text>
        <dbReference type="EC" id="2.3.2.27"/>
    </reaction>
</comment>
<dbReference type="PANTHER" id="PTHR12268">
    <property type="entry name" value="E3 UBIQUITIN-PROTEIN LIGASE KCMF1"/>
    <property type="match status" value="1"/>
</dbReference>
<dbReference type="EnsemblMetazoa" id="GPAI042064-RA">
    <property type="protein sequence ID" value="GPAI042064-PA"/>
    <property type="gene ID" value="GPAI042064"/>
</dbReference>
<evidence type="ECO:0000256" key="3">
    <source>
        <dbReference type="ARBA" id="ARBA00022679"/>
    </source>
</evidence>
<dbReference type="AlphaFoldDB" id="A0A1B0ADE8"/>
<evidence type="ECO:0000313" key="6">
    <source>
        <dbReference type="Proteomes" id="UP000092445"/>
    </source>
</evidence>
<feature type="domain" description="Di19 zinc-binding" evidence="4">
    <location>
        <begin position="102"/>
        <end position="158"/>
    </location>
</feature>
<evidence type="ECO:0000259" key="4">
    <source>
        <dbReference type="Pfam" id="PF05605"/>
    </source>
</evidence>
<sequence length="206" mass="23721">MILLLRTFEFDEDFLTHLVSVTNSVPPTMPTLLMYMTFMAKNVYGFTAYAGVYECMSSIADCYEEGVTSTRHLDDHPTQCILTRSDIEFIFGGEILNSEQPQSFTCPYCKKMGFSVATLLEHVSAEHTEISLELVCPVCAGLPGGEANTDDFAGHLSLMKMTICYDRWQTLALDIEQWFRVWWQCDKCRKLRRYYNNRWTFDDCGD</sequence>
<dbReference type="EC" id="2.3.2.27" evidence="2"/>
<reference evidence="6" key="1">
    <citation type="submission" date="2014-03" db="EMBL/GenBank/DDBJ databases">
        <authorList>
            <person name="Aksoy S."/>
            <person name="Warren W."/>
            <person name="Wilson R.K."/>
        </authorList>
    </citation>
    <scope>NUCLEOTIDE SEQUENCE [LARGE SCALE GENOMIC DNA]</scope>
    <source>
        <strain evidence="6">IAEA</strain>
    </source>
</reference>
<dbReference type="InterPro" id="IPR008598">
    <property type="entry name" value="Di19_Zn-bd"/>
</dbReference>
<keyword evidence="3" id="KW-0808">Transferase</keyword>
<dbReference type="InterPro" id="IPR050774">
    <property type="entry name" value="KCMF1/Dystrophin"/>
</dbReference>
<proteinExistence type="predicted"/>
<dbReference type="GO" id="GO:0061630">
    <property type="term" value="F:ubiquitin protein ligase activity"/>
    <property type="evidence" value="ECO:0007669"/>
    <property type="project" value="UniProtKB-EC"/>
</dbReference>
<organism evidence="5 6">
    <name type="scientific">Glossina pallidipes</name>
    <name type="common">Tsetse fly</name>
    <dbReference type="NCBI Taxonomy" id="7398"/>
    <lineage>
        <taxon>Eukaryota</taxon>
        <taxon>Metazoa</taxon>
        <taxon>Ecdysozoa</taxon>
        <taxon>Arthropoda</taxon>
        <taxon>Hexapoda</taxon>
        <taxon>Insecta</taxon>
        <taxon>Pterygota</taxon>
        <taxon>Neoptera</taxon>
        <taxon>Endopterygota</taxon>
        <taxon>Diptera</taxon>
        <taxon>Brachycera</taxon>
        <taxon>Muscomorpha</taxon>
        <taxon>Hippoboscoidea</taxon>
        <taxon>Glossinidae</taxon>
        <taxon>Glossina</taxon>
    </lineage>
</organism>
<dbReference type="PANTHER" id="PTHR12268:SF13">
    <property type="entry name" value="E3 UBIQUITIN-PROTEIN LIGASE KCMF1"/>
    <property type="match status" value="1"/>
</dbReference>
<reference evidence="5" key="2">
    <citation type="submission" date="2020-05" db="UniProtKB">
        <authorList>
            <consortium name="EnsemblMetazoa"/>
        </authorList>
    </citation>
    <scope>IDENTIFICATION</scope>
    <source>
        <strain evidence="5">IAEA</strain>
    </source>
</reference>
<dbReference type="Pfam" id="PF05605">
    <property type="entry name" value="zf-Di19"/>
    <property type="match status" value="1"/>
</dbReference>
<accession>A0A1B0ADE8</accession>
<evidence type="ECO:0000256" key="2">
    <source>
        <dbReference type="ARBA" id="ARBA00012483"/>
    </source>
</evidence>
<evidence type="ECO:0000313" key="5">
    <source>
        <dbReference type="EnsemblMetazoa" id="GPAI042064-PA"/>
    </source>
</evidence>
<dbReference type="GO" id="GO:0045202">
    <property type="term" value="C:synapse"/>
    <property type="evidence" value="ECO:0007669"/>
    <property type="project" value="GOC"/>
</dbReference>
<name>A0A1B0ADE8_GLOPL</name>
<keyword evidence="6" id="KW-1185">Reference proteome</keyword>
<dbReference type="Proteomes" id="UP000092445">
    <property type="component" value="Unassembled WGS sequence"/>
</dbReference>
<dbReference type="GO" id="GO:0005886">
    <property type="term" value="C:plasma membrane"/>
    <property type="evidence" value="ECO:0007669"/>
    <property type="project" value="TreeGrafter"/>
</dbReference>
<protein>
    <recommendedName>
        <fullName evidence="2">RING-type E3 ubiquitin transferase</fullName>
        <ecNumber evidence="2">2.3.2.27</ecNumber>
    </recommendedName>
</protein>
<dbReference type="GO" id="GO:0099536">
    <property type="term" value="P:synaptic signaling"/>
    <property type="evidence" value="ECO:0007669"/>
    <property type="project" value="TreeGrafter"/>
</dbReference>